<accession>A0AAD5FYJ0</accession>
<sequence>MKFALPDDLDFSNGPASTQVLVNFPVSNASIEPIVPKVIKPPSLDDVNVMYKLITAQTNDWMQQKARGMANQTSDSVASIQRAKDQLDSSIQALTDIFNSRLHLQAQQVEKVIQDEKERMRLAEEAERRRLEEEERRRKLEQERIQREEEERRRREEARRKAEQEQIEAERKRKEAEELRKREEQRKREEEARLKSEQEAKAQKEAESAKQRAEELKKEQEQSTTNFKSIEKQFLKYKQDIQDIKTQVVAALDSNKDLKKQVNQYKRKINPKFGQLSNSMSHTRTVSMEVYNLVVPTQSNELVYKWILNFIAKAIIDQAETEVIVRPVAARPLATLACFFLEKFPEFEYFLTARFIKKCPYILGYTCRIDSEEGRKRMGWKRNQDDKWEDDVKYDERVGGICTVWAVMTHQSQAQIGIYSYRSSWQFAARVLNTDLNLIRNTHFELLANWWEATGSDFANEFGVQSKKLMFVMVGVFVDAVADKKFPAAARLRLLGEEWQTKGVIQGLKQMES</sequence>
<dbReference type="GO" id="GO:0044614">
    <property type="term" value="C:nuclear pore cytoplasmic filaments"/>
    <property type="evidence" value="ECO:0007669"/>
    <property type="project" value="TreeGrafter"/>
</dbReference>
<keyword evidence="6" id="KW-0509">mRNA transport</keyword>
<proteinExistence type="inferred from homology"/>
<feature type="region of interest" description="Disordered" evidence="17">
    <location>
        <begin position="126"/>
        <end position="223"/>
    </location>
</feature>
<reference evidence="18 19" key="1">
    <citation type="journal article" date="2022" name="DNA Res.">
        <title>Genome analysis of five recently described species of the CUG-Ser clade uncovers Candida theae as a new hybrid lineage with pathogenic potential in the Candida parapsilosis species complex.</title>
        <authorList>
            <person name="Mixao V."/>
            <person name="Del Olmo V."/>
            <person name="Hegedusova E."/>
            <person name="Saus E."/>
            <person name="Pryszcz L."/>
            <person name="Cillingova A."/>
            <person name="Nosek J."/>
            <person name="Gabaldon T."/>
        </authorList>
    </citation>
    <scope>NUCLEOTIDE SEQUENCE [LARGE SCALE GENOMIC DNA]</scope>
    <source>
        <strain evidence="18 19">CBS 12239</strain>
    </source>
</reference>
<dbReference type="RefSeq" id="XP_051608894.1">
    <property type="nucleotide sequence ID" value="XM_051751996.1"/>
</dbReference>
<evidence type="ECO:0000256" key="13">
    <source>
        <dbReference type="ARBA" id="ARBA00026227"/>
    </source>
</evidence>
<dbReference type="GO" id="GO:0016973">
    <property type="term" value="P:poly(A)+ mRNA export from nucleus"/>
    <property type="evidence" value="ECO:0007669"/>
    <property type="project" value="InterPro"/>
</dbReference>
<dbReference type="FunFam" id="1.25.40.510:FF:000003">
    <property type="entry name" value="Nucleoporin GLE1"/>
    <property type="match status" value="1"/>
</dbReference>
<dbReference type="GO" id="GO:0005737">
    <property type="term" value="C:cytoplasm"/>
    <property type="evidence" value="ECO:0007669"/>
    <property type="project" value="UniProtKB-ARBA"/>
</dbReference>
<organism evidence="18 19">
    <name type="scientific">Candida theae</name>
    <dbReference type="NCBI Taxonomy" id="1198502"/>
    <lineage>
        <taxon>Eukaryota</taxon>
        <taxon>Fungi</taxon>
        <taxon>Dikarya</taxon>
        <taxon>Ascomycota</taxon>
        <taxon>Saccharomycotina</taxon>
        <taxon>Pichiomycetes</taxon>
        <taxon>Debaryomycetaceae</taxon>
        <taxon>Candida/Lodderomyces clade</taxon>
        <taxon>Candida</taxon>
    </lineage>
</organism>
<protein>
    <recommendedName>
        <fullName evidence="13">mRNA export factor GLE1</fullName>
    </recommendedName>
    <alternativeName>
        <fullName evidence="15">Nuclear pore protein GLE1</fullName>
    </alternativeName>
    <alternativeName>
        <fullName evidence="14">Nucleoporin GLE1</fullName>
    </alternativeName>
    <alternativeName>
        <fullName evidence="16">RNA export factor GLE1</fullName>
    </alternativeName>
</protein>
<evidence type="ECO:0000256" key="15">
    <source>
        <dbReference type="ARBA" id="ARBA00075092"/>
    </source>
</evidence>
<evidence type="ECO:0000313" key="19">
    <source>
        <dbReference type="Proteomes" id="UP001204833"/>
    </source>
</evidence>
<evidence type="ECO:0000256" key="8">
    <source>
        <dbReference type="ARBA" id="ARBA00023010"/>
    </source>
</evidence>
<dbReference type="PANTHER" id="PTHR12960:SF0">
    <property type="entry name" value="MRNA EXPORT FACTOR GLE1"/>
    <property type="match status" value="1"/>
</dbReference>
<dbReference type="Gene3D" id="1.25.40.510">
    <property type="entry name" value="GLE1-like"/>
    <property type="match status" value="1"/>
</dbReference>
<evidence type="ECO:0000256" key="1">
    <source>
        <dbReference type="ARBA" id="ARBA00004335"/>
    </source>
</evidence>
<dbReference type="GO" id="GO:0015031">
    <property type="term" value="P:protein transport"/>
    <property type="evidence" value="ECO:0007669"/>
    <property type="project" value="UniProtKB-KW"/>
</dbReference>
<keyword evidence="10" id="KW-0906">Nuclear pore complex</keyword>
<dbReference type="GeneID" id="76150717"/>
<dbReference type="InterPro" id="IPR038506">
    <property type="entry name" value="GLE1-like_sf"/>
</dbReference>
<keyword evidence="9" id="KW-0175">Coiled coil</keyword>
<keyword evidence="8" id="KW-0811">Translocation</keyword>
<evidence type="ECO:0000313" key="18">
    <source>
        <dbReference type="EMBL" id="KAI5958303.1"/>
    </source>
</evidence>
<comment type="caution">
    <text evidence="18">The sequence shown here is derived from an EMBL/GenBank/DDBJ whole genome shotgun (WGS) entry which is preliminary data.</text>
</comment>
<keyword evidence="19" id="KW-1185">Reference proteome</keyword>
<dbReference type="AlphaFoldDB" id="A0AAD5FYJ0"/>
<evidence type="ECO:0000256" key="17">
    <source>
        <dbReference type="SAM" id="MobiDB-lite"/>
    </source>
</evidence>
<keyword evidence="5" id="KW-0813">Transport</keyword>
<dbReference type="Proteomes" id="UP001204833">
    <property type="component" value="Unassembled WGS sequence"/>
</dbReference>
<feature type="compositionally biased region" description="Basic and acidic residues" evidence="17">
    <location>
        <begin position="126"/>
        <end position="221"/>
    </location>
</feature>
<evidence type="ECO:0000256" key="3">
    <source>
        <dbReference type="ARBA" id="ARBA00004620"/>
    </source>
</evidence>
<evidence type="ECO:0000256" key="9">
    <source>
        <dbReference type="ARBA" id="ARBA00023054"/>
    </source>
</evidence>
<comment type="similarity">
    <text evidence="4">Belongs to the GLE1 family.</text>
</comment>
<evidence type="ECO:0000256" key="4">
    <source>
        <dbReference type="ARBA" id="ARBA00011056"/>
    </source>
</evidence>
<evidence type="ECO:0000256" key="14">
    <source>
        <dbReference type="ARBA" id="ARBA00029983"/>
    </source>
</evidence>
<evidence type="ECO:0000256" key="10">
    <source>
        <dbReference type="ARBA" id="ARBA00023132"/>
    </source>
</evidence>
<comment type="subcellular location">
    <subcellularLocation>
        <location evidence="1">Nucleus membrane</location>
        <topology evidence="1">Peripheral membrane protein</topology>
        <orientation evidence="1">Cytoplasmic side</orientation>
    </subcellularLocation>
    <subcellularLocation>
        <location evidence="3">Nucleus membrane</location>
        <topology evidence="3">Peripheral membrane protein</topology>
        <orientation evidence="3">Nucleoplasmic side</orientation>
    </subcellularLocation>
    <subcellularLocation>
        <location evidence="2">Nucleus</location>
        <location evidence="2">Nuclear pore complex</location>
    </subcellularLocation>
</comment>
<keyword evidence="11" id="KW-0472">Membrane</keyword>
<name>A0AAD5FYJ0_9ASCO</name>
<dbReference type="GO" id="GO:0031369">
    <property type="term" value="F:translation initiation factor binding"/>
    <property type="evidence" value="ECO:0007669"/>
    <property type="project" value="TreeGrafter"/>
</dbReference>
<dbReference type="Pfam" id="PF07817">
    <property type="entry name" value="GLE1"/>
    <property type="match status" value="1"/>
</dbReference>
<evidence type="ECO:0000256" key="5">
    <source>
        <dbReference type="ARBA" id="ARBA00022448"/>
    </source>
</evidence>
<keyword evidence="7" id="KW-0653">Protein transport</keyword>
<evidence type="ECO:0000256" key="6">
    <source>
        <dbReference type="ARBA" id="ARBA00022816"/>
    </source>
</evidence>
<evidence type="ECO:0000256" key="12">
    <source>
        <dbReference type="ARBA" id="ARBA00023242"/>
    </source>
</evidence>
<evidence type="ECO:0000256" key="2">
    <source>
        <dbReference type="ARBA" id="ARBA00004567"/>
    </source>
</evidence>
<dbReference type="InterPro" id="IPR012476">
    <property type="entry name" value="GLE1"/>
</dbReference>
<dbReference type="GO" id="GO:0005543">
    <property type="term" value="F:phospholipid binding"/>
    <property type="evidence" value="ECO:0007669"/>
    <property type="project" value="TreeGrafter"/>
</dbReference>
<dbReference type="EMBL" id="JAIHNG010000118">
    <property type="protein sequence ID" value="KAI5958303.1"/>
    <property type="molecule type" value="Genomic_DNA"/>
</dbReference>
<dbReference type="GO" id="GO:0031965">
    <property type="term" value="C:nuclear membrane"/>
    <property type="evidence" value="ECO:0007669"/>
    <property type="project" value="UniProtKB-SubCell"/>
</dbReference>
<gene>
    <name evidence="18" type="ORF">KGF57_002658</name>
</gene>
<evidence type="ECO:0000256" key="16">
    <source>
        <dbReference type="ARBA" id="ARBA00075681"/>
    </source>
</evidence>
<dbReference type="PANTHER" id="PTHR12960">
    <property type="entry name" value="GLE-1-RELATED"/>
    <property type="match status" value="1"/>
</dbReference>
<evidence type="ECO:0000256" key="7">
    <source>
        <dbReference type="ARBA" id="ARBA00022927"/>
    </source>
</evidence>
<dbReference type="GO" id="GO:0000822">
    <property type="term" value="F:inositol hexakisphosphate binding"/>
    <property type="evidence" value="ECO:0007669"/>
    <property type="project" value="TreeGrafter"/>
</dbReference>
<keyword evidence="12" id="KW-0539">Nucleus</keyword>
<evidence type="ECO:0000256" key="11">
    <source>
        <dbReference type="ARBA" id="ARBA00023136"/>
    </source>
</evidence>